<organism evidence="1">
    <name type="scientific">Culex pipiens</name>
    <name type="common">House mosquito</name>
    <dbReference type="NCBI Taxonomy" id="7175"/>
    <lineage>
        <taxon>Eukaryota</taxon>
        <taxon>Metazoa</taxon>
        <taxon>Ecdysozoa</taxon>
        <taxon>Arthropoda</taxon>
        <taxon>Hexapoda</taxon>
        <taxon>Insecta</taxon>
        <taxon>Pterygota</taxon>
        <taxon>Neoptera</taxon>
        <taxon>Endopterygota</taxon>
        <taxon>Diptera</taxon>
        <taxon>Nematocera</taxon>
        <taxon>Culicoidea</taxon>
        <taxon>Culicidae</taxon>
        <taxon>Culicinae</taxon>
        <taxon>Culicini</taxon>
        <taxon>Culex</taxon>
        <taxon>Culex</taxon>
    </lineage>
</organism>
<proteinExistence type="predicted"/>
<sequence>MDRLSPAGTIRRCLFFKCFFPVCSRVVPEHFPQVVENLHSFAVKVLDAAPSGQLPRSVIRFQGSKSAHFPFPSAPLFHTNYLLFPVVRKTAGRRNWVSCQPIGKGVGAGAVGRDAPLDAPAGHSSGRFGVDATKTISHRQFSNN</sequence>
<evidence type="ECO:0000313" key="1">
    <source>
        <dbReference type="EMBL" id="CAG6521270.1"/>
    </source>
</evidence>
<dbReference type="EMBL" id="HBUE01288236">
    <property type="protein sequence ID" value="CAG6572837.1"/>
    <property type="molecule type" value="Transcribed_RNA"/>
</dbReference>
<accession>A0A8D8DYE4</accession>
<dbReference type="AlphaFoldDB" id="A0A8D8DYE4"/>
<name>A0A8D8DYE4_CULPI</name>
<protein>
    <submittedName>
        <fullName evidence="1">(northern house mosquito) hypothetical protein</fullName>
    </submittedName>
</protein>
<dbReference type="EMBL" id="HBUE01182615">
    <property type="protein sequence ID" value="CAG6521270.1"/>
    <property type="molecule type" value="Transcribed_RNA"/>
</dbReference>
<reference evidence="1" key="1">
    <citation type="submission" date="2021-05" db="EMBL/GenBank/DDBJ databases">
        <authorList>
            <person name="Alioto T."/>
            <person name="Alioto T."/>
            <person name="Gomez Garrido J."/>
        </authorList>
    </citation>
    <scope>NUCLEOTIDE SEQUENCE</scope>
</reference>